<dbReference type="PROSITE" id="PS50088">
    <property type="entry name" value="ANK_REPEAT"/>
    <property type="match status" value="5"/>
</dbReference>
<name>A0A8S3RLW1_MYTED</name>
<dbReference type="InterPro" id="IPR036770">
    <property type="entry name" value="Ankyrin_rpt-contain_sf"/>
</dbReference>
<evidence type="ECO:0000256" key="3">
    <source>
        <dbReference type="PROSITE-ProRule" id="PRU00023"/>
    </source>
</evidence>
<dbReference type="PROSITE" id="PS50297">
    <property type="entry name" value="ANK_REP_REGION"/>
    <property type="match status" value="4"/>
</dbReference>
<evidence type="ECO:0000256" key="2">
    <source>
        <dbReference type="ARBA" id="ARBA00023043"/>
    </source>
</evidence>
<reference evidence="4" key="1">
    <citation type="submission" date="2021-03" db="EMBL/GenBank/DDBJ databases">
        <authorList>
            <person name="Bekaert M."/>
        </authorList>
    </citation>
    <scope>NUCLEOTIDE SEQUENCE</scope>
</reference>
<dbReference type="EMBL" id="CAJPWZ010001230">
    <property type="protein sequence ID" value="CAG2210426.1"/>
    <property type="molecule type" value="Genomic_DNA"/>
</dbReference>
<evidence type="ECO:0000313" key="4">
    <source>
        <dbReference type="EMBL" id="CAG2210426.1"/>
    </source>
</evidence>
<dbReference type="OrthoDB" id="194358at2759"/>
<keyword evidence="1" id="KW-0677">Repeat</keyword>
<protein>
    <recommendedName>
        <fullName evidence="6">Ankyrin repeat protein</fullName>
    </recommendedName>
</protein>
<keyword evidence="5" id="KW-1185">Reference proteome</keyword>
<feature type="repeat" description="ANK" evidence="3">
    <location>
        <begin position="241"/>
        <end position="273"/>
    </location>
</feature>
<accession>A0A8S3RLW1</accession>
<keyword evidence="2 3" id="KW-0040">ANK repeat</keyword>
<dbReference type="PANTHER" id="PTHR24198:SF165">
    <property type="entry name" value="ANKYRIN REPEAT-CONTAINING PROTEIN-RELATED"/>
    <property type="match status" value="1"/>
</dbReference>
<sequence>MFYFGTKVQGTFIRYVSSVVLSERTQLESIGEDHEDFQIMITNDYEDAYMMRIMKDIRNGEISSVVKNHQMKFPKFRNILVTYMKKCVYLLPMFDIYYNTFCHDLIDREGSSIAGLACSKDTLKLLNILSMLYTMSIYQCSIKSYNAYRMPQWMHRYSMQSFTSERKNVNSLDIYGQTPILISSDKGHSHIAHLLIKNGGNIGLQNDDGMTPLLCASKNGHYSVVKMLLDNKADINEKDDQGKSPLVWTSKEGHEKTIELLIENGANINIRDRNSKSPLMWACQWAPYSTVILLIEKGTDINQEDDNGWTPIIYACQWHNTSLIVEFLIQKGADIRKPDNAGEHL</sequence>
<dbReference type="PANTHER" id="PTHR24198">
    <property type="entry name" value="ANKYRIN REPEAT AND PROTEIN KINASE DOMAIN-CONTAINING PROTEIN"/>
    <property type="match status" value="1"/>
</dbReference>
<gene>
    <name evidence="4" type="ORF">MEDL_24498</name>
</gene>
<feature type="repeat" description="ANK" evidence="3">
    <location>
        <begin position="208"/>
        <end position="240"/>
    </location>
</feature>
<evidence type="ECO:0000256" key="1">
    <source>
        <dbReference type="ARBA" id="ARBA00022737"/>
    </source>
</evidence>
<dbReference type="Pfam" id="PF12796">
    <property type="entry name" value="Ank_2"/>
    <property type="match status" value="1"/>
</dbReference>
<dbReference type="SUPFAM" id="SSF48403">
    <property type="entry name" value="Ankyrin repeat"/>
    <property type="match status" value="1"/>
</dbReference>
<dbReference type="SMART" id="SM00248">
    <property type="entry name" value="ANK"/>
    <property type="match status" value="5"/>
</dbReference>
<dbReference type="PRINTS" id="PR01415">
    <property type="entry name" value="ANKYRIN"/>
</dbReference>
<feature type="repeat" description="ANK" evidence="3">
    <location>
        <begin position="274"/>
        <end position="306"/>
    </location>
</feature>
<dbReference type="InterPro" id="IPR002110">
    <property type="entry name" value="Ankyrin_rpt"/>
</dbReference>
<dbReference type="Proteomes" id="UP000683360">
    <property type="component" value="Unassembled WGS sequence"/>
</dbReference>
<dbReference type="GO" id="GO:0005737">
    <property type="term" value="C:cytoplasm"/>
    <property type="evidence" value="ECO:0007669"/>
    <property type="project" value="TreeGrafter"/>
</dbReference>
<feature type="repeat" description="ANK" evidence="3">
    <location>
        <begin position="175"/>
        <end position="207"/>
    </location>
</feature>
<feature type="repeat" description="ANK" evidence="3">
    <location>
        <begin position="307"/>
        <end position="340"/>
    </location>
</feature>
<organism evidence="4 5">
    <name type="scientific">Mytilus edulis</name>
    <name type="common">Blue mussel</name>
    <dbReference type="NCBI Taxonomy" id="6550"/>
    <lineage>
        <taxon>Eukaryota</taxon>
        <taxon>Metazoa</taxon>
        <taxon>Spiralia</taxon>
        <taxon>Lophotrochozoa</taxon>
        <taxon>Mollusca</taxon>
        <taxon>Bivalvia</taxon>
        <taxon>Autobranchia</taxon>
        <taxon>Pteriomorphia</taxon>
        <taxon>Mytilida</taxon>
        <taxon>Mytiloidea</taxon>
        <taxon>Mytilidae</taxon>
        <taxon>Mytilinae</taxon>
        <taxon>Mytilus</taxon>
    </lineage>
</organism>
<dbReference type="AlphaFoldDB" id="A0A8S3RLW1"/>
<dbReference type="Pfam" id="PF00023">
    <property type="entry name" value="Ank"/>
    <property type="match status" value="1"/>
</dbReference>
<dbReference type="Gene3D" id="1.25.40.20">
    <property type="entry name" value="Ankyrin repeat-containing domain"/>
    <property type="match status" value="3"/>
</dbReference>
<dbReference type="Pfam" id="PF13637">
    <property type="entry name" value="Ank_4"/>
    <property type="match status" value="1"/>
</dbReference>
<proteinExistence type="predicted"/>
<evidence type="ECO:0008006" key="6">
    <source>
        <dbReference type="Google" id="ProtNLM"/>
    </source>
</evidence>
<comment type="caution">
    <text evidence="4">The sequence shown here is derived from an EMBL/GenBank/DDBJ whole genome shotgun (WGS) entry which is preliminary data.</text>
</comment>
<evidence type="ECO:0000313" key="5">
    <source>
        <dbReference type="Proteomes" id="UP000683360"/>
    </source>
</evidence>